<sequence>MSDTALAVFRDARKAQKEGKQGIVQRQRARLAEQIAYVRAHSRYYGELYRHLPEGVDDVTLLPVTTKQKLMDRFDDWVTDPELTLERVRAHADDPSLVGERLFGKYTVTTSSGTTGRRAFFVMSEDTRRIAFTVATRGMSHVLSPWTVVKLLAARWRTAMLVPTGGHFASHVVAVQQRDASRGVDKRIFPVTTPMPQLVEQLNAFNPAYIECYPTIGALLATEQEAGRLRIKPAVLRLGGEGLTDAEYERIRKAFGAKILDLYGANEFPALMVKCAHGWYHTHDDWMVFEPVNADYRPTPPGEKSHTVLVTVLYRREQPIMRYDVGDSVLVRPDPCECGSPFMAIRVRGRVPILMNFQTAAGREVTLSSFPLSLQVELAPGVELFQIIQTAPSILRVRLQLRPGNDPDKVWHEVHEKLSRMLEEHELSHVVVERGTEPPELSPGGKLRSVIPLG</sequence>
<dbReference type="Proteomes" id="UP001379533">
    <property type="component" value="Chromosome"/>
</dbReference>
<protein>
    <recommendedName>
        <fullName evidence="4">CoF synthetase</fullName>
    </recommendedName>
</protein>
<keyword evidence="3" id="KW-1185">Reference proteome</keyword>
<name>A0ABZ2JWX0_9BACT</name>
<dbReference type="InterPro" id="IPR053158">
    <property type="entry name" value="CapK_Type1_Caps_Biosynth"/>
</dbReference>
<organism evidence="2 3">
    <name type="scientific">Pendulispora brunnea</name>
    <dbReference type="NCBI Taxonomy" id="2905690"/>
    <lineage>
        <taxon>Bacteria</taxon>
        <taxon>Pseudomonadati</taxon>
        <taxon>Myxococcota</taxon>
        <taxon>Myxococcia</taxon>
        <taxon>Myxococcales</taxon>
        <taxon>Sorangiineae</taxon>
        <taxon>Pendulisporaceae</taxon>
        <taxon>Pendulispora</taxon>
    </lineage>
</organism>
<evidence type="ECO:0000313" key="2">
    <source>
        <dbReference type="EMBL" id="WXA90975.1"/>
    </source>
</evidence>
<dbReference type="PANTHER" id="PTHR36932">
    <property type="entry name" value="CAPSULAR POLYSACCHARIDE BIOSYNTHESIS PROTEIN"/>
    <property type="match status" value="1"/>
</dbReference>
<dbReference type="RefSeq" id="WP_394841595.1">
    <property type="nucleotide sequence ID" value="NZ_CP089982.1"/>
</dbReference>
<dbReference type="PANTHER" id="PTHR36932:SF1">
    <property type="entry name" value="CAPSULAR POLYSACCHARIDE BIOSYNTHESIS PROTEIN"/>
    <property type="match status" value="1"/>
</dbReference>
<dbReference type="Gene3D" id="3.40.50.12780">
    <property type="entry name" value="N-terminal domain of ligase-like"/>
    <property type="match status" value="1"/>
</dbReference>
<gene>
    <name evidence="2" type="ORF">LZC95_31535</name>
</gene>
<feature type="region of interest" description="Disordered" evidence="1">
    <location>
        <begin position="433"/>
        <end position="454"/>
    </location>
</feature>
<dbReference type="SUPFAM" id="SSF56801">
    <property type="entry name" value="Acetyl-CoA synthetase-like"/>
    <property type="match status" value="1"/>
</dbReference>
<dbReference type="InterPro" id="IPR042099">
    <property type="entry name" value="ANL_N_sf"/>
</dbReference>
<dbReference type="EMBL" id="CP089982">
    <property type="protein sequence ID" value="WXA90975.1"/>
    <property type="molecule type" value="Genomic_DNA"/>
</dbReference>
<evidence type="ECO:0008006" key="4">
    <source>
        <dbReference type="Google" id="ProtNLM"/>
    </source>
</evidence>
<evidence type="ECO:0000313" key="3">
    <source>
        <dbReference type="Proteomes" id="UP001379533"/>
    </source>
</evidence>
<reference evidence="2 3" key="1">
    <citation type="submission" date="2021-12" db="EMBL/GenBank/DDBJ databases">
        <title>Discovery of the Pendulisporaceae a myxobacterial family with distinct sporulation behavior and unique specialized metabolism.</title>
        <authorList>
            <person name="Garcia R."/>
            <person name="Popoff A."/>
            <person name="Bader C.D."/>
            <person name="Loehr J."/>
            <person name="Walesch S."/>
            <person name="Walt C."/>
            <person name="Boldt J."/>
            <person name="Bunk B."/>
            <person name="Haeckl F.J.F.P.J."/>
            <person name="Gunesch A.P."/>
            <person name="Birkelbach J."/>
            <person name="Nuebel U."/>
            <person name="Pietschmann T."/>
            <person name="Bach T."/>
            <person name="Mueller R."/>
        </authorList>
    </citation>
    <scope>NUCLEOTIDE SEQUENCE [LARGE SCALE GENOMIC DNA]</scope>
    <source>
        <strain evidence="2 3">MSr12523</strain>
    </source>
</reference>
<proteinExistence type="predicted"/>
<evidence type="ECO:0000256" key="1">
    <source>
        <dbReference type="SAM" id="MobiDB-lite"/>
    </source>
</evidence>
<accession>A0ABZ2JWX0</accession>